<feature type="transmembrane region" description="Helical" evidence="6">
    <location>
        <begin position="352"/>
        <end position="373"/>
    </location>
</feature>
<dbReference type="InterPro" id="IPR002293">
    <property type="entry name" value="AA/rel_permease1"/>
</dbReference>
<dbReference type="PANTHER" id="PTHR43243">
    <property type="entry name" value="INNER MEMBRANE TRANSPORTER YGJI-RELATED"/>
    <property type="match status" value="1"/>
</dbReference>
<feature type="transmembrane region" description="Helical" evidence="6">
    <location>
        <begin position="257"/>
        <end position="282"/>
    </location>
</feature>
<feature type="transmembrane region" description="Helical" evidence="6">
    <location>
        <begin position="188"/>
        <end position="205"/>
    </location>
</feature>
<evidence type="ECO:0000313" key="7">
    <source>
        <dbReference type="EMBL" id="WED55021.1"/>
    </source>
</evidence>
<dbReference type="RefSeq" id="WP_251307312.1">
    <property type="nucleotide sequence ID" value="NZ_CP109617.1"/>
</dbReference>
<evidence type="ECO:0000256" key="3">
    <source>
        <dbReference type="ARBA" id="ARBA00022692"/>
    </source>
</evidence>
<evidence type="ECO:0000256" key="6">
    <source>
        <dbReference type="SAM" id="Phobius"/>
    </source>
</evidence>
<dbReference type="EMBL" id="CP109617">
    <property type="protein sequence ID" value="WED55021.1"/>
    <property type="molecule type" value="Genomic_DNA"/>
</dbReference>
<evidence type="ECO:0000256" key="5">
    <source>
        <dbReference type="ARBA" id="ARBA00023136"/>
    </source>
</evidence>
<evidence type="ECO:0000313" key="8">
    <source>
        <dbReference type="Proteomes" id="UP001219957"/>
    </source>
</evidence>
<keyword evidence="4 6" id="KW-1133">Transmembrane helix</keyword>
<feature type="transmembrane region" description="Helical" evidence="6">
    <location>
        <begin position="59"/>
        <end position="78"/>
    </location>
</feature>
<proteinExistence type="predicted"/>
<evidence type="ECO:0000256" key="4">
    <source>
        <dbReference type="ARBA" id="ARBA00022989"/>
    </source>
</evidence>
<feature type="transmembrane region" description="Helical" evidence="6">
    <location>
        <begin position="217"/>
        <end position="236"/>
    </location>
</feature>
<feature type="transmembrane region" description="Helical" evidence="6">
    <location>
        <begin position="379"/>
        <end position="399"/>
    </location>
</feature>
<feature type="transmembrane region" description="Helical" evidence="6">
    <location>
        <begin position="31"/>
        <end position="53"/>
    </location>
</feature>
<comment type="subcellular location">
    <subcellularLocation>
        <location evidence="1">Membrane</location>
        <topology evidence="1">Multi-pass membrane protein</topology>
    </subcellularLocation>
</comment>
<gene>
    <name evidence="7" type="ORF">OE059_13540</name>
</gene>
<dbReference type="PANTHER" id="PTHR43243:SF4">
    <property type="entry name" value="CATIONIC AMINO ACID TRANSPORTER 4"/>
    <property type="match status" value="1"/>
</dbReference>
<keyword evidence="8" id="KW-1185">Reference proteome</keyword>
<organism evidence="7 8">
    <name type="scientific">Exiguobacterium profundum</name>
    <dbReference type="NCBI Taxonomy" id="307643"/>
    <lineage>
        <taxon>Bacteria</taxon>
        <taxon>Bacillati</taxon>
        <taxon>Bacillota</taxon>
        <taxon>Bacilli</taxon>
        <taxon>Bacillales</taxon>
        <taxon>Bacillales Family XII. Incertae Sedis</taxon>
        <taxon>Exiguobacterium</taxon>
    </lineage>
</organism>
<feature type="transmembrane region" description="Helical" evidence="6">
    <location>
        <begin position="411"/>
        <end position="430"/>
    </location>
</feature>
<feature type="transmembrane region" description="Helical" evidence="6">
    <location>
        <begin position="302"/>
        <end position="331"/>
    </location>
</feature>
<keyword evidence="2" id="KW-0813">Transport</keyword>
<evidence type="ECO:0000256" key="1">
    <source>
        <dbReference type="ARBA" id="ARBA00004141"/>
    </source>
</evidence>
<dbReference type="PIRSF" id="PIRSF006060">
    <property type="entry name" value="AA_transporter"/>
    <property type="match status" value="1"/>
</dbReference>
<evidence type="ECO:0000256" key="2">
    <source>
        <dbReference type="ARBA" id="ARBA00022448"/>
    </source>
</evidence>
<keyword evidence="5 6" id="KW-0472">Membrane</keyword>
<dbReference type="Gene3D" id="1.20.1740.10">
    <property type="entry name" value="Amino acid/polyamine transporter I"/>
    <property type="match status" value="1"/>
</dbReference>
<protein>
    <submittedName>
        <fullName evidence="7">Amino acid permease</fullName>
    </submittedName>
</protein>
<dbReference type="Pfam" id="PF13520">
    <property type="entry name" value="AA_permease_2"/>
    <property type="match status" value="1"/>
</dbReference>
<reference evidence="7 8" key="1">
    <citation type="submission" date="2022-10" db="EMBL/GenBank/DDBJ databases">
        <title>Complete genome sequence of Exiguobacterium profundum TSS-3 isolated from an extremely saline-alkaline spring located in Ixtapa, Chiapas-Mexico.</title>
        <authorList>
            <person name="Rincon-Rosales R."/>
            <person name="Rogel M.A."/>
            <person name="Rincon-Molina C.I."/>
            <person name="Guerrero G."/>
            <person name="Manzano-Gomez L.A."/>
            <person name="Lopez-Lopez A."/>
            <person name="Rincon Molina F.A."/>
            <person name="Martinez-Romero E."/>
        </authorList>
    </citation>
    <scope>NUCLEOTIDE SEQUENCE [LARGE SCALE GENOMIC DNA]</scope>
    <source>
        <strain evidence="7 8">TSS-3</strain>
    </source>
</reference>
<feature type="transmembrane region" description="Helical" evidence="6">
    <location>
        <begin position="157"/>
        <end position="176"/>
    </location>
</feature>
<sequence>MSLLRKKDVSAMIAASQNGTALNRNLGALDLTFLGIGAIIGTGIFVLTGTGALTAGPGLIVSFILSAIACGLAALAYAEFASTIPVSGSVYTYTYATMGEIFAWMIGWNLILEYGLASSAVAAGWSGYFQSLLGGFGIELPTAISAAPGAIPGETTYFNLPAFLILFVITALLSLGIKETKRVNNIMVVIKVAVVLLFIVVGIGYVEPSNWTPFTPFGWGGVFSGAAIVFFAYIGFDAVTSAAEEVRNPQKNLPRGIIGSLAICTILYVVVAAIMTGIVSFQKFAGVDHPVSLAIQMAGQNWVAGFIDLGAILGITTVILVMTYGMVRLAFAISRDGLFPSFFSNVHPKYQTPFKATWVIGIGSGLIAGFIPLNVIANLVNMGTLAAFVLISVAVLILRKTQPELPRAFKCPGMPYVPLAAIASCLFLMFNLSRETWMAFLIWLLIGLVIYFTFARKHSKLGLDEANASVEFAATKEEK</sequence>
<dbReference type="Proteomes" id="UP001219957">
    <property type="component" value="Chromosome"/>
</dbReference>
<feature type="transmembrane region" description="Helical" evidence="6">
    <location>
        <begin position="436"/>
        <end position="454"/>
    </location>
</feature>
<keyword evidence="3 6" id="KW-0812">Transmembrane</keyword>
<name>A0ABY8B1G4_9BACL</name>
<accession>A0ABY8B1G4</accession>